<gene>
    <name evidence="8" type="ORF">JJN12_01375</name>
</gene>
<evidence type="ECO:0000256" key="1">
    <source>
        <dbReference type="ARBA" id="ARBA00004651"/>
    </source>
</evidence>
<dbReference type="Gene3D" id="1.20.58.220">
    <property type="entry name" value="Phosphate transport system protein phou homolog 2, domain 2"/>
    <property type="match status" value="1"/>
</dbReference>
<dbReference type="SUPFAM" id="SSF109755">
    <property type="entry name" value="PhoU-like"/>
    <property type="match status" value="1"/>
</dbReference>
<feature type="domain" description="PhoU" evidence="7">
    <location>
        <begin position="356"/>
        <end position="441"/>
    </location>
</feature>
<dbReference type="EMBL" id="JAEPRJ010000001">
    <property type="protein sequence ID" value="MBK5896437.1"/>
    <property type="molecule type" value="Genomic_DNA"/>
</dbReference>
<keyword evidence="5 6" id="KW-0472">Membrane</keyword>
<protein>
    <submittedName>
        <fullName evidence="8">Na/Pi cotransporter family protein</fullName>
    </submittedName>
</protein>
<evidence type="ECO:0000256" key="2">
    <source>
        <dbReference type="ARBA" id="ARBA00022475"/>
    </source>
</evidence>
<sequence length="590" mass="64812">MTIYSVFSLLGGLAFFLFGMNVLSGSLEKVAGGKLETSLRKLTSNVYMSLFLGVAITVALQSSSALTVMLVGLVNSGIITLSQTIFVIFGANVGKTATSWLLSLNSIQTDNFFISLLKPANFSPIMAFVGAFMMMACKSQKKKNLGTVLIGFALLMHGMGMMSDSMSPLAKMPEFTSVLTAFNNPIIGVLIGAVFTGIIQSSAASVGVLQALSLTGSITFGMAIPIIMGENIGTCVTSLLSSIGVKRDAKRVAIVHISFNIIGTVVCLVIYFMLRYFVQLTIFDKPISIIAIAIFHTSFNIFTTCILLPFNKVLLKIAYAVVKDEGAEKEAEKEVLFDERLLLSPGLAISQARSKVKEMSRLASANINRTLENFENFSNKKSEEIKKAESTLDYLEDEIGSFLIKLSSKEVNDVEGNTIFEMLHCINDFERIGDHAINLNKIAKELKEKELNFSDYALDDFKVLHGALSEILDMTVECFAKDDENKAGEIEPLEQVIDGITREMKDRHIKRLQAGKCSAELGIYLTDIISNCERVSDHCSNIAVCIIQSKTSSFETHGYLNELKSSKSEAFTARYEAYNNKYRLSDEFMS</sequence>
<feature type="transmembrane region" description="Helical" evidence="6">
    <location>
        <begin position="286"/>
        <end position="310"/>
    </location>
</feature>
<evidence type="ECO:0000256" key="6">
    <source>
        <dbReference type="SAM" id="Phobius"/>
    </source>
</evidence>
<accession>A0ABS1IX11</accession>
<comment type="subcellular location">
    <subcellularLocation>
        <location evidence="1">Cell membrane</location>
        <topology evidence="1">Multi-pass membrane protein</topology>
    </subcellularLocation>
</comment>
<keyword evidence="4 6" id="KW-1133">Transmembrane helix</keyword>
<feature type="domain" description="PhoU" evidence="7">
    <location>
        <begin position="468"/>
        <end position="543"/>
    </location>
</feature>
<proteinExistence type="predicted"/>
<evidence type="ECO:0000256" key="3">
    <source>
        <dbReference type="ARBA" id="ARBA00022692"/>
    </source>
</evidence>
<name>A0ABS1IX11_9FIRM</name>
<evidence type="ECO:0000256" key="4">
    <source>
        <dbReference type="ARBA" id="ARBA00022989"/>
    </source>
</evidence>
<feature type="transmembrane region" description="Helical" evidence="6">
    <location>
        <begin position="112"/>
        <end position="133"/>
    </location>
</feature>
<dbReference type="RefSeq" id="WP_208428008.1">
    <property type="nucleotide sequence ID" value="NZ_JAEPRJ010000001.1"/>
</dbReference>
<feature type="transmembrane region" description="Helical" evidence="6">
    <location>
        <begin position="175"/>
        <end position="199"/>
    </location>
</feature>
<dbReference type="Pfam" id="PF01895">
    <property type="entry name" value="PhoU"/>
    <property type="match status" value="2"/>
</dbReference>
<feature type="transmembrane region" description="Helical" evidence="6">
    <location>
        <begin position="145"/>
        <end position="163"/>
    </location>
</feature>
<dbReference type="Proteomes" id="UP000604730">
    <property type="component" value="Unassembled WGS sequence"/>
</dbReference>
<feature type="transmembrane region" description="Helical" evidence="6">
    <location>
        <begin position="253"/>
        <end position="274"/>
    </location>
</feature>
<dbReference type="NCBIfam" id="NF037997">
    <property type="entry name" value="Na_Pi_symport"/>
    <property type="match status" value="1"/>
</dbReference>
<dbReference type="InterPro" id="IPR026022">
    <property type="entry name" value="PhoU_dom"/>
</dbReference>
<evidence type="ECO:0000259" key="7">
    <source>
        <dbReference type="Pfam" id="PF01895"/>
    </source>
</evidence>
<keyword evidence="3 6" id="KW-0812">Transmembrane</keyword>
<evidence type="ECO:0000256" key="5">
    <source>
        <dbReference type="ARBA" id="ARBA00023136"/>
    </source>
</evidence>
<organism evidence="8 9">
    <name type="scientific">Catonella massiliensis</name>
    <dbReference type="NCBI Taxonomy" id="2799636"/>
    <lineage>
        <taxon>Bacteria</taxon>
        <taxon>Bacillati</taxon>
        <taxon>Bacillota</taxon>
        <taxon>Clostridia</taxon>
        <taxon>Lachnospirales</taxon>
        <taxon>Lachnospiraceae</taxon>
        <taxon>Catonella</taxon>
    </lineage>
</organism>
<dbReference type="PANTHER" id="PTHR10010">
    <property type="entry name" value="SOLUTE CARRIER FAMILY 34 SODIUM PHOSPHATE , MEMBER 2-RELATED"/>
    <property type="match status" value="1"/>
</dbReference>
<feature type="transmembrane region" description="Helical" evidence="6">
    <location>
        <begin position="67"/>
        <end position="92"/>
    </location>
</feature>
<dbReference type="InterPro" id="IPR003841">
    <property type="entry name" value="Na/Pi_transpt"/>
</dbReference>
<comment type="caution">
    <text evidence="8">The sequence shown here is derived from an EMBL/GenBank/DDBJ whole genome shotgun (WGS) entry which is preliminary data.</text>
</comment>
<dbReference type="PANTHER" id="PTHR10010:SF46">
    <property type="entry name" value="SODIUM-DEPENDENT PHOSPHATE TRANSPORT PROTEIN 2B"/>
    <property type="match status" value="1"/>
</dbReference>
<feature type="transmembrane region" description="Helical" evidence="6">
    <location>
        <begin position="211"/>
        <end position="233"/>
    </location>
</feature>
<reference evidence="8 9" key="1">
    <citation type="submission" date="2021-01" db="EMBL/GenBank/DDBJ databases">
        <title>Isolation and description of Catonella massiliensis sp. nov., a novel Catonella species, isolated from a stable periodontitis subject.</title>
        <authorList>
            <person name="Antezack A."/>
            <person name="Boxberger M."/>
            <person name="La Scola B."/>
            <person name="Monnet-Corti V."/>
        </authorList>
    </citation>
    <scope>NUCLEOTIDE SEQUENCE [LARGE SCALE GENOMIC DNA]</scope>
    <source>
        <strain evidence="8 9">Marseille-Q4567</strain>
    </source>
</reference>
<keyword evidence="2" id="KW-1003">Cell membrane</keyword>
<evidence type="ECO:0000313" key="8">
    <source>
        <dbReference type="EMBL" id="MBK5896437.1"/>
    </source>
</evidence>
<dbReference type="InterPro" id="IPR038078">
    <property type="entry name" value="PhoU-like_sf"/>
</dbReference>
<dbReference type="Pfam" id="PF02690">
    <property type="entry name" value="Na_Pi_cotrans"/>
    <property type="match status" value="1"/>
</dbReference>
<keyword evidence="9" id="KW-1185">Reference proteome</keyword>
<evidence type="ECO:0000313" key="9">
    <source>
        <dbReference type="Proteomes" id="UP000604730"/>
    </source>
</evidence>
<feature type="transmembrane region" description="Helical" evidence="6">
    <location>
        <begin position="42"/>
        <end position="60"/>
    </location>
</feature>